<feature type="chain" id="PRO_5011672283" description="NlpE N-terminal domain-containing protein" evidence="1">
    <location>
        <begin position="20"/>
        <end position="159"/>
    </location>
</feature>
<evidence type="ECO:0008006" key="4">
    <source>
        <dbReference type="Google" id="ProtNLM"/>
    </source>
</evidence>
<evidence type="ECO:0000313" key="2">
    <source>
        <dbReference type="EMBL" id="SDE11826.1"/>
    </source>
</evidence>
<accession>A0A1G7AD84</accession>
<organism evidence="2 3">
    <name type="scientific">Paracoccus isoporae</name>
    <dbReference type="NCBI Taxonomy" id="591205"/>
    <lineage>
        <taxon>Bacteria</taxon>
        <taxon>Pseudomonadati</taxon>
        <taxon>Pseudomonadota</taxon>
        <taxon>Alphaproteobacteria</taxon>
        <taxon>Rhodobacterales</taxon>
        <taxon>Paracoccaceae</taxon>
        <taxon>Paracoccus</taxon>
    </lineage>
</organism>
<evidence type="ECO:0000313" key="3">
    <source>
        <dbReference type="Proteomes" id="UP000199344"/>
    </source>
</evidence>
<feature type="signal peptide" evidence="1">
    <location>
        <begin position="1"/>
        <end position="19"/>
    </location>
</feature>
<dbReference type="Proteomes" id="UP000199344">
    <property type="component" value="Unassembled WGS sequence"/>
</dbReference>
<evidence type="ECO:0000256" key="1">
    <source>
        <dbReference type="SAM" id="SignalP"/>
    </source>
</evidence>
<sequence length="159" mass="16384">MTRQMIAAALLASALPVLAVAQETASEALPPAGQAPVDDIAPISDAAPDAMGQPDAVSRQMSCRFTTECVDGDCAETEYEGQLTVISDGAGFAEAEWIDPSETLAMSAITAGGATLASLSESTAPAKQRLMTVLDSGEARFTTHLTDPVMSITYAGQCE</sequence>
<dbReference type="EMBL" id="FNAH01000004">
    <property type="protein sequence ID" value="SDE11826.1"/>
    <property type="molecule type" value="Genomic_DNA"/>
</dbReference>
<protein>
    <recommendedName>
        <fullName evidence="4">NlpE N-terminal domain-containing protein</fullName>
    </recommendedName>
</protein>
<dbReference type="RefSeq" id="WP_143025650.1">
    <property type="nucleotide sequence ID" value="NZ_FNAH01000004.1"/>
</dbReference>
<keyword evidence="1" id="KW-0732">Signal</keyword>
<dbReference type="OrthoDB" id="7876140at2"/>
<gene>
    <name evidence="2" type="ORF">SAMN05421538_10479</name>
</gene>
<dbReference type="STRING" id="591205.SAMN05421538_10479"/>
<dbReference type="AlphaFoldDB" id="A0A1G7AD84"/>
<proteinExistence type="predicted"/>
<name>A0A1G7AD84_9RHOB</name>
<reference evidence="2 3" key="1">
    <citation type="submission" date="2016-10" db="EMBL/GenBank/DDBJ databases">
        <authorList>
            <person name="de Groot N.N."/>
        </authorList>
    </citation>
    <scope>NUCLEOTIDE SEQUENCE [LARGE SCALE GENOMIC DNA]</scope>
    <source>
        <strain evidence="2 3">DSM 22220</strain>
    </source>
</reference>
<keyword evidence="3" id="KW-1185">Reference proteome</keyword>